<feature type="region of interest" description="Disordered" evidence="1">
    <location>
        <begin position="84"/>
        <end position="110"/>
    </location>
</feature>
<evidence type="ECO:0000313" key="4">
    <source>
        <dbReference type="Proteomes" id="UP000265515"/>
    </source>
</evidence>
<dbReference type="PROSITE" id="PS51126">
    <property type="entry name" value="DILUTE"/>
    <property type="match status" value="1"/>
</dbReference>
<dbReference type="PANTHER" id="PTHR16027">
    <property type="entry name" value="DILUTE DOMAIN-CONTAINING PROTEIN YPR089W"/>
    <property type="match status" value="1"/>
</dbReference>
<sequence>MHVVAMMAYYAVPIIKRSLVDPSSADDTRVSNSKYREDQALHDIAQREPTAAPGSIEFAVKYEQMLQQAVEHIRKSQDAMIASENTHRRPSNFQYLPEDSPVPEAKPVDQKKSKMMPDKLQVPPAAALVSCHVSRPRQQATSADHVSRPHQQTTSAGHVSSRECHVSRSPAWSMLTRSQTAVMHQKSGETDEAYQARMLLLITEAKQRSDAVAAAAKRKAEDAEKARLLVIEQQRQQDEAAAKAADEERIQRREKICSGERALLTMAADWRAEAENGKMKESENKIALLLSDLTDLLATCITHQEDIDSLDDALSQVHSRLHQLEQRPVAALDARSSNTSDRLEALEIDVGSLKDGVQLQQTSSQQEAIAMDITGSFPKHKAVVDGILTVVDRLAKFAMFLPCRYHAKAPELAETESMETYCQVGGYGERLEFASLGLVGVIDDLASRARTDVGFNAGKERGPVEVTRDIVKGFRETEVSDSLGIVVFSQNLGRETMDRRDAKAASSFGVDVEEMVDEGIVRDSVKVAEFGVGRGEVGAGGVTMDGAMLERLGKVDMRHGSEDFFIGLVIGSAREGIDNTIGLGGSMEDGEGKMGEKVQPAGRTRGNILFGEDTGDDGVVGANGKVLAIESDQEALFDCLMQDVGFSKDHPVAAVIIFKCLLQWHSFEAERTNVFDRIINAIQTAIESHSDNNDVLAYWLSNTSTLLHLLQRTLKAGGGGGTTPQRRRQTTLFGRMTQRFSSQQQNYPNGTGPIGLDNVRQVEAKYPALLFKQQLTAYVEKIYGMLRDNLKKEITPLLGSCIQVCRGLLTE</sequence>
<keyword evidence="4" id="KW-1185">Reference proteome</keyword>
<gene>
    <name evidence="3" type="ORF">CBR_g66753</name>
</gene>
<accession>A0A388JQ88</accession>
<dbReference type="Gramene" id="GBG59947">
    <property type="protein sequence ID" value="GBG59947"/>
    <property type="gene ID" value="CBR_g66753"/>
</dbReference>
<dbReference type="OrthoDB" id="6108017at2759"/>
<feature type="region of interest" description="Disordered" evidence="1">
    <location>
        <begin position="136"/>
        <end position="165"/>
    </location>
</feature>
<organism evidence="3 4">
    <name type="scientific">Chara braunii</name>
    <name type="common">Braun's stonewort</name>
    <dbReference type="NCBI Taxonomy" id="69332"/>
    <lineage>
        <taxon>Eukaryota</taxon>
        <taxon>Viridiplantae</taxon>
        <taxon>Streptophyta</taxon>
        <taxon>Charophyceae</taxon>
        <taxon>Charales</taxon>
        <taxon>Characeae</taxon>
        <taxon>Chara</taxon>
    </lineage>
</organism>
<evidence type="ECO:0000259" key="2">
    <source>
        <dbReference type="PROSITE" id="PS51126"/>
    </source>
</evidence>
<proteinExistence type="predicted"/>
<dbReference type="InterPro" id="IPR052072">
    <property type="entry name" value="Vascular_dev_regulator"/>
</dbReference>
<comment type="caution">
    <text evidence="3">The sequence shown here is derived from an EMBL/GenBank/DDBJ whole genome shotgun (WGS) entry which is preliminary data.</text>
</comment>
<dbReference type="Proteomes" id="UP000265515">
    <property type="component" value="Unassembled WGS sequence"/>
</dbReference>
<dbReference type="PANTHER" id="PTHR16027:SF6">
    <property type="entry name" value="DILUTE DOMAIN-CONTAINING PROTEIN"/>
    <property type="match status" value="1"/>
</dbReference>
<dbReference type="InterPro" id="IPR002710">
    <property type="entry name" value="Dilute_dom"/>
</dbReference>
<evidence type="ECO:0000256" key="1">
    <source>
        <dbReference type="SAM" id="MobiDB-lite"/>
    </source>
</evidence>
<feature type="domain" description="Dilute" evidence="2">
    <location>
        <begin position="676"/>
        <end position="811"/>
    </location>
</feature>
<feature type="compositionally biased region" description="Polar residues" evidence="1">
    <location>
        <begin position="136"/>
        <end position="158"/>
    </location>
</feature>
<dbReference type="EMBL" id="BFEA01000007">
    <property type="protein sequence ID" value="GBG59947.1"/>
    <property type="molecule type" value="Genomic_DNA"/>
</dbReference>
<protein>
    <recommendedName>
        <fullName evidence="2">Dilute domain-containing protein</fullName>
    </recommendedName>
</protein>
<dbReference type="AlphaFoldDB" id="A0A388JQ88"/>
<name>A0A388JQ88_CHABU</name>
<dbReference type="STRING" id="69332.A0A388JQ88"/>
<evidence type="ECO:0000313" key="3">
    <source>
        <dbReference type="EMBL" id="GBG59947.1"/>
    </source>
</evidence>
<reference evidence="3 4" key="1">
    <citation type="journal article" date="2018" name="Cell">
        <title>The Chara Genome: Secondary Complexity and Implications for Plant Terrestrialization.</title>
        <authorList>
            <person name="Nishiyama T."/>
            <person name="Sakayama H."/>
            <person name="Vries J.D."/>
            <person name="Buschmann H."/>
            <person name="Saint-Marcoux D."/>
            <person name="Ullrich K.K."/>
            <person name="Haas F.B."/>
            <person name="Vanderstraeten L."/>
            <person name="Becker D."/>
            <person name="Lang D."/>
            <person name="Vosolsobe S."/>
            <person name="Rombauts S."/>
            <person name="Wilhelmsson P.K.I."/>
            <person name="Janitza P."/>
            <person name="Kern R."/>
            <person name="Heyl A."/>
            <person name="Rumpler F."/>
            <person name="Villalobos L.I.A.C."/>
            <person name="Clay J.M."/>
            <person name="Skokan R."/>
            <person name="Toyoda A."/>
            <person name="Suzuki Y."/>
            <person name="Kagoshima H."/>
            <person name="Schijlen E."/>
            <person name="Tajeshwar N."/>
            <person name="Catarino B."/>
            <person name="Hetherington A.J."/>
            <person name="Saltykova A."/>
            <person name="Bonnot C."/>
            <person name="Breuninger H."/>
            <person name="Symeonidi A."/>
            <person name="Radhakrishnan G.V."/>
            <person name="Van Nieuwerburgh F."/>
            <person name="Deforce D."/>
            <person name="Chang C."/>
            <person name="Karol K.G."/>
            <person name="Hedrich R."/>
            <person name="Ulvskov P."/>
            <person name="Glockner G."/>
            <person name="Delwiche C.F."/>
            <person name="Petrasek J."/>
            <person name="Van de Peer Y."/>
            <person name="Friml J."/>
            <person name="Beilby M."/>
            <person name="Dolan L."/>
            <person name="Kohara Y."/>
            <person name="Sugano S."/>
            <person name="Fujiyama A."/>
            <person name="Delaux P.-M."/>
            <person name="Quint M."/>
            <person name="TheiBen G."/>
            <person name="Hagemann M."/>
            <person name="Harholt J."/>
            <person name="Dunand C."/>
            <person name="Zachgo S."/>
            <person name="Langdale J."/>
            <person name="Maumus F."/>
            <person name="Straeten D.V.D."/>
            <person name="Gould S.B."/>
            <person name="Rensing S.A."/>
        </authorList>
    </citation>
    <scope>NUCLEOTIDE SEQUENCE [LARGE SCALE GENOMIC DNA]</scope>
    <source>
        <strain evidence="3 4">S276</strain>
    </source>
</reference>